<dbReference type="GO" id="GO:0005125">
    <property type="term" value="F:cytokine activity"/>
    <property type="evidence" value="ECO:0007669"/>
    <property type="project" value="TreeGrafter"/>
</dbReference>
<evidence type="ECO:0000256" key="3">
    <source>
        <dbReference type="ARBA" id="ARBA00022525"/>
    </source>
</evidence>
<dbReference type="PANTHER" id="PTHR11848">
    <property type="entry name" value="TGF-BETA FAMILY"/>
    <property type="match status" value="1"/>
</dbReference>
<evidence type="ECO:0000256" key="2">
    <source>
        <dbReference type="ARBA" id="ARBA00006656"/>
    </source>
</evidence>
<keyword evidence="10" id="KW-1185">Reference proteome</keyword>
<gene>
    <name evidence="9" type="ORF">MELIAE_LOCUS11515</name>
</gene>
<keyword evidence="7" id="KW-0732">Signal</keyword>
<dbReference type="InterPro" id="IPR001111">
    <property type="entry name" value="TGF-b_propeptide"/>
</dbReference>
<dbReference type="AlphaFoldDB" id="A0A9P0BC31"/>
<reference evidence="9" key="1">
    <citation type="submission" date="2021-12" db="EMBL/GenBank/DDBJ databases">
        <authorList>
            <person name="King R."/>
        </authorList>
    </citation>
    <scope>NUCLEOTIDE SEQUENCE</scope>
</reference>
<feature type="signal peptide" evidence="7">
    <location>
        <begin position="1"/>
        <end position="29"/>
    </location>
</feature>
<sequence>MGSRNLLETITGWTLFLCFSVILLSYCRAEKDLIQDLGLNHFPDATKINISLEEYTSMMNVYLESRRNSFDHQHIPKLITFNLERQDWYKNKDSTVRLKFPISGTESEVEVETAQLRLLLPAQSDGRQAISVHLYQILGKRRRRFVDEQMLYLSSNQSKWSEIDLSATVKNWLDGERNLGVELVCTECESTIYPVEAAITALVYAEGTRSKRSYQSERTTDCRKSNGRERCCRHEMQVELKQLSKSFPAIKTIHMPEVYDAGFCQGLCPRNYNHATNHSRIQSLMHQIDRKKRSKDSNRKIIPKACCAPSKLKSLEILRVHPQKPDKLIVEKWDNMVVLECSCS</sequence>
<evidence type="ECO:0000256" key="7">
    <source>
        <dbReference type="SAM" id="SignalP"/>
    </source>
</evidence>
<proteinExistence type="inferred from homology"/>
<dbReference type="Gene3D" id="2.60.120.970">
    <property type="match status" value="1"/>
</dbReference>
<evidence type="ECO:0000313" key="10">
    <source>
        <dbReference type="Proteomes" id="UP001154078"/>
    </source>
</evidence>
<dbReference type="EMBL" id="OV121139">
    <property type="protein sequence ID" value="CAH0562391.1"/>
    <property type="molecule type" value="Genomic_DNA"/>
</dbReference>
<dbReference type="GO" id="GO:0008083">
    <property type="term" value="F:growth factor activity"/>
    <property type="evidence" value="ECO:0007669"/>
    <property type="project" value="UniProtKB-KW"/>
</dbReference>
<dbReference type="InterPro" id="IPR001839">
    <property type="entry name" value="TGF-b_C"/>
</dbReference>
<evidence type="ECO:0000256" key="4">
    <source>
        <dbReference type="ARBA" id="ARBA00023030"/>
    </source>
</evidence>
<dbReference type="PROSITE" id="PS51362">
    <property type="entry name" value="TGF_BETA_2"/>
    <property type="match status" value="1"/>
</dbReference>
<feature type="domain" description="TGF-beta family profile" evidence="8">
    <location>
        <begin position="209"/>
        <end position="344"/>
    </location>
</feature>
<protein>
    <recommendedName>
        <fullName evidence="8">TGF-beta family profile domain-containing protein</fullName>
    </recommendedName>
</protein>
<dbReference type="InterPro" id="IPR017948">
    <property type="entry name" value="TGFb_CS"/>
</dbReference>
<dbReference type="InterPro" id="IPR029034">
    <property type="entry name" value="Cystine-knot_cytokine"/>
</dbReference>
<keyword evidence="3" id="KW-0964">Secreted</keyword>
<keyword evidence="4 6" id="KW-0339">Growth factor</keyword>
<dbReference type="GO" id="GO:0005615">
    <property type="term" value="C:extracellular space"/>
    <property type="evidence" value="ECO:0007669"/>
    <property type="project" value="TreeGrafter"/>
</dbReference>
<organism evidence="9 10">
    <name type="scientific">Brassicogethes aeneus</name>
    <name type="common">Rape pollen beetle</name>
    <name type="synonym">Meligethes aeneus</name>
    <dbReference type="NCBI Taxonomy" id="1431903"/>
    <lineage>
        <taxon>Eukaryota</taxon>
        <taxon>Metazoa</taxon>
        <taxon>Ecdysozoa</taxon>
        <taxon>Arthropoda</taxon>
        <taxon>Hexapoda</taxon>
        <taxon>Insecta</taxon>
        <taxon>Pterygota</taxon>
        <taxon>Neoptera</taxon>
        <taxon>Endopterygota</taxon>
        <taxon>Coleoptera</taxon>
        <taxon>Polyphaga</taxon>
        <taxon>Cucujiformia</taxon>
        <taxon>Nitidulidae</taxon>
        <taxon>Meligethinae</taxon>
        <taxon>Brassicogethes</taxon>
    </lineage>
</organism>
<evidence type="ECO:0000256" key="6">
    <source>
        <dbReference type="RuleBase" id="RU000354"/>
    </source>
</evidence>
<dbReference type="Proteomes" id="UP001154078">
    <property type="component" value="Chromosome 8"/>
</dbReference>
<keyword evidence="5" id="KW-1015">Disulfide bond</keyword>
<evidence type="ECO:0000313" key="9">
    <source>
        <dbReference type="EMBL" id="CAH0562391.1"/>
    </source>
</evidence>
<dbReference type="OrthoDB" id="5949851at2759"/>
<dbReference type="Pfam" id="PF00019">
    <property type="entry name" value="TGF_beta"/>
    <property type="match status" value="1"/>
</dbReference>
<dbReference type="PROSITE" id="PS00250">
    <property type="entry name" value="TGF_BETA_1"/>
    <property type="match status" value="1"/>
</dbReference>
<evidence type="ECO:0000256" key="5">
    <source>
        <dbReference type="ARBA" id="ARBA00023157"/>
    </source>
</evidence>
<accession>A0A9P0BC31</accession>
<dbReference type="InterPro" id="IPR015615">
    <property type="entry name" value="TGF-beta-rel"/>
</dbReference>
<dbReference type="SMART" id="SM00204">
    <property type="entry name" value="TGFB"/>
    <property type="match status" value="1"/>
</dbReference>
<evidence type="ECO:0000259" key="8">
    <source>
        <dbReference type="PROSITE" id="PS51362"/>
    </source>
</evidence>
<dbReference type="Gene3D" id="2.10.90.10">
    <property type="entry name" value="Cystine-knot cytokines"/>
    <property type="match status" value="1"/>
</dbReference>
<dbReference type="Pfam" id="PF00688">
    <property type="entry name" value="TGFb_propeptide"/>
    <property type="match status" value="1"/>
</dbReference>
<comment type="similarity">
    <text evidence="2 6">Belongs to the TGF-beta family.</text>
</comment>
<evidence type="ECO:0000256" key="1">
    <source>
        <dbReference type="ARBA" id="ARBA00004613"/>
    </source>
</evidence>
<feature type="chain" id="PRO_5040419005" description="TGF-beta family profile domain-containing protein" evidence="7">
    <location>
        <begin position="30"/>
        <end position="344"/>
    </location>
</feature>
<dbReference type="SUPFAM" id="SSF57501">
    <property type="entry name" value="Cystine-knot cytokines"/>
    <property type="match status" value="1"/>
</dbReference>
<dbReference type="PANTHER" id="PTHR11848:SF119">
    <property type="entry name" value="TGF-BETA FAMILY PROFILE DOMAIN-CONTAINING PROTEIN"/>
    <property type="match status" value="1"/>
</dbReference>
<comment type="subcellular location">
    <subcellularLocation>
        <location evidence="1">Secreted</location>
    </subcellularLocation>
</comment>
<name>A0A9P0BC31_BRAAE</name>